<evidence type="ECO:0000256" key="1">
    <source>
        <dbReference type="SAM" id="SignalP"/>
    </source>
</evidence>
<feature type="chain" id="PRO_5045340395" description="Periplasmic protein" evidence="1">
    <location>
        <begin position="21"/>
        <end position="128"/>
    </location>
</feature>
<evidence type="ECO:0000313" key="3">
    <source>
        <dbReference type="Proteomes" id="UP001597475"/>
    </source>
</evidence>
<protein>
    <recommendedName>
        <fullName evidence="4">Periplasmic protein</fullName>
    </recommendedName>
</protein>
<accession>A0ABW5P332</accession>
<organism evidence="2 3">
    <name type="scientific">Deinococcus taklimakanensis</name>
    <dbReference type="NCBI Taxonomy" id="536443"/>
    <lineage>
        <taxon>Bacteria</taxon>
        <taxon>Thermotogati</taxon>
        <taxon>Deinococcota</taxon>
        <taxon>Deinococci</taxon>
        <taxon>Deinococcales</taxon>
        <taxon>Deinococcaceae</taxon>
        <taxon>Deinococcus</taxon>
    </lineage>
</organism>
<dbReference type="RefSeq" id="WP_386844956.1">
    <property type="nucleotide sequence ID" value="NZ_JBHUMK010000037.1"/>
</dbReference>
<keyword evidence="3" id="KW-1185">Reference proteome</keyword>
<evidence type="ECO:0008006" key="4">
    <source>
        <dbReference type="Google" id="ProtNLM"/>
    </source>
</evidence>
<proteinExistence type="predicted"/>
<dbReference type="Proteomes" id="UP001597475">
    <property type="component" value="Unassembled WGS sequence"/>
</dbReference>
<evidence type="ECO:0000313" key="2">
    <source>
        <dbReference type="EMBL" id="MFD2609519.1"/>
    </source>
</evidence>
<dbReference type="EMBL" id="JBHUMK010000037">
    <property type="protein sequence ID" value="MFD2609519.1"/>
    <property type="molecule type" value="Genomic_DNA"/>
</dbReference>
<comment type="caution">
    <text evidence="2">The sequence shown here is derived from an EMBL/GenBank/DDBJ whole genome shotgun (WGS) entry which is preliminary data.</text>
</comment>
<feature type="signal peptide" evidence="1">
    <location>
        <begin position="1"/>
        <end position="20"/>
    </location>
</feature>
<gene>
    <name evidence="2" type="ORF">ACFSR9_08725</name>
</gene>
<reference evidence="3" key="1">
    <citation type="journal article" date="2019" name="Int. J. Syst. Evol. Microbiol.">
        <title>The Global Catalogue of Microorganisms (GCM) 10K type strain sequencing project: providing services to taxonomists for standard genome sequencing and annotation.</title>
        <authorList>
            <consortium name="The Broad Institute Genomics Platform"/>
            <consortium name="The Broad Institute Genome Sequencing Center for Infectious Disease"/>
            <person name="Wu L."/>
            <person name="Ma J."/>
        </authorList>
    </citation>
    <scope>NUCLEOTIDE SEQUENCE [LARGE SCALE GENOMIC DNA]</scope>
    <source>
        <strain evidence="3">KCTC 33842</strain>
    </source>
</reference>
<sequence length="128" mass="14140">MKKLLAIAAALAALSPAAEARPYPDRLGICYQFKNGEFASRAPCVISTGYGAGAQYMTLTFNGKEYYAEYPNIRPNMPPTLDDKPALEYRRDTSFLDILKGKAIEGEEYMSCIKTKDGKLDLCYAYGS</sequence>
<keyword evidence="1" id="KW-0732">Signal</keyword>
<name>A0ABW5P332_9DEIO</name>